<dbReference type="CDD" id="cd06173">
    <property type="entry name" value="MFS_MefA_like"/>
    <property type="match status" value="1"/>
</dbReference>
<evidence type="ECO:0000256" key="5">
    <source>
        <dbReference type="ARBA" id="ARBA00022989"/>
    </source>
</evidence>
<feature type="domain" description="Major facilitator superfamily (MFS) profile" evidence="8">
    <location>
        <begin position="8"/>
        <end position="397"/>
    </location>
</feature>
<dbReference type="PANTHER" id="PTHR23513">
    <property type="entry name" value="INTEGRAL MEMBRANE EFFLUX PROTEIN-RELATED"/>
    <property type="match status" value="1"/>
</dbReference>
<evidence type="ECO:0000256" key="1">
    <source>
        <dbReference type="ARBA" id="ARBA00004651"/>
    </source>
</evidence>
<dbReference type="PROSITE" id="PS50850">
    <property type="entry name" value="MFS"/>
    <property type="match status" value="1"/>
</dbReference>
<feature type="transmembrane region" description="Helical" evidence="7">
    <location>
        <begin position="12"/>
        <end position="37"/>
    </location>
</feature>
<organism evidence="9 10">
    <name type="scientific">Propionicimonas paludicola</name>
    <dbReference type="NCBI Taxonomy" id="185243"/>
    <lineage>
        <taxon>Bacteria</taxon>
        <taxon>Bacillati</taxon>
        <taxon>Actinomycetota</taxon>
        <taxon>Actinomycetes</taxon>
        <taxon>Propionibacteriales</taxon>
        <taxon>Nocardioidaceae</taxon>
        <taxon>Propionicimonas</taxon>
    </lineage>
</organism>
<keyword evidence="3" id="KW-1003">Cell membrane</keyword>
<evidence type="ECO:0000259" key="8">
    <source>
        <dbReference type="PROSITE" id="PS50850"/>
    </source>
</evidence>
<feature type="transmembrane region" description="Helical" evidence="7">
    <location>
        <begin position="306"/>
        <end position="326"/>
    </location>
</feature>
<dbReference type="AlphaFoldDB" id="A0A2A9CUY5"/>
<dbReference type="Gene3D" id="1.20.1250.20">
    <property type="entry name" value="MFS general substrate transporter like domains"/>
    <property type="match status" value="1"/>
</dbReference>
<dbReference type="GO" id="GO:0005886">
    <property type="term" value="C:plasma membrane"/>
    <property type="evidence" value="ECO:0007669"/>
    <property type="project" value="UniProtKB-SubCell"/>
</dbReference>
<dbReference type="EMBL" id="PDJC01000001">
    <property type="protein sequence ID" value="PFG18247.1"/>
    <property type="molecule type" value="Genomic_DNA"/>
</dbReference>
<reference evidence="9 10" key="1">
    <citation type="submission" date="2017-10" db="EMBL/GenBank/DDBJ databases">
        <title>Sequencing the genomes of 1000 actinobacteria strains.</title>
        <authorList>
            <person name="Klenk H.-P."/>
        </authorList>
    </citation>
    <scope>NUCLEOTIDE SEQUENCE [LARGE SCALE GENOMIC DNA]</scope>
    <source>
        <strain evidence="9 10">DSM 15597</strain>
    </source>
</reference>
<keyword evidence="4 7" id="KW-0812">Transmembrane</keyword>
<protein>
    <submittedName>
        <fullName evidence="9">Putative MFS family arabinose efflux permease</fullName>
    </submittedName>
</protein>
<feature type="transmembrane region" description="Helical" evidence="7">
    <location>
        <begin position="257"/>
        <end position="277"/>
    </location>
</feature>
<evidence type="ECO:0000256" key="7">
    <source>
        <dbReference type="SAM" id="Phobius"/>
    </source>
</evidence>
<dbReference type="RefSeq" id="WP_281255382.1">
    <property type="nucleotide sequence ID" value="NZ_PDJC01000001.1"/>
</dbReference>
<feature type="transmembrane region" description="Helical" evidence="7">
    <location>
        <begin position="375"/>
        <end position="394"/>
    </location>
</feature>
<dbReference type="PANTHER" id="PTHR23513:SF6">
    <property type="entry name" value="MAJOR FACILITATOR SUPERFAMILY ASSOCIATED DOMAIN-CONTAINING PROTEIN"/>
    <property type="match status" value="1"/>
</dbReference>
<feature type="transmembrane region" description="Helical" evidence="7">
    <location>
        <begin position="284"/>
        <end position="300"/>
    </location>
</feature>
<keyword evidence="5 7" id="KW-1133">Transmembrane helix</keyword>
<feature type="transmembrane region" description="Helical" evidence="7">
    <location>
        <begin position="49"/>
        <end position="67"/>
    </location>
</feature>
<evidence type="ECO:0000256" key="2">
    <source>
        <dbReference type="ARBA" id="ARBA00022448"/>
    </source>
</evidence>
<keyword evidence="10" id="KW-1185">Reference proteome</keyword>
<dbReference type="InterPro" id="IPR020846">
    <property type="entry name" value="MFS_dom"/>
</dbReference>
<evidence type="ECO:0000256" key="4">
    <source>
        <dbReference type="ARBA" id="ARBA00022692"/>
    </source>
</evidence>
<dbReference type="Pfam" id="PF05977">
    <property type="entry name" value="MFS_3"/>
    <property type="match status" value="1"/>
</dbReference>
<feature type="transmembrane region" description="Helical" evidence="7">
    <location>
        <begin position="145"/>
        <end position="163"/>
    </location>
</feature>
<feature type="transmembrane region" description="Helical" evidence="7">
    <location>
        <begin position="346"/>
        <end position="369"/>
    </location>
</feature>
<dbReference type="InterPro" id="IPR010290">
    <property type="entry name" value="TM_effector"/>
</dbReference>
<comment type="subcellular location">
    <subcellularLocation>
        <location evidence="1">Cell membrane</location>
        <topology evidence="1">Multi-pass membrane protein</topology>
    </subcellularLocation>
</comment>
<sequence>MAQPLGRRFWAVWLGSSVSYLAEGLLFGALPLLAATLTRDPRLISITDALGQAGWLLLGLASGVAADRLPRLPLMWASNAVRAVAAGVFAALVWAGWAELPTIYVLGFVLGLAAPFFDNASSSVLPELVDPEQFGRANSLTQMSLALAGNLIGPMVGTLVFVLAPAAPFGFAALAFATGTLITAWVSRRAPGRPAHTGEQSNLELLREGFSYLIHHRVLRTLAASVGVVNFVTSGVIAVLVLYVLELLRLPESAYGLVMGAFAVGAIAGALASVPLVRWWGERATVLASITAFAVSSIVLGAVPQVIVSFAAFIFTGFFSMAWNVIVNSYRQRVVPSELLGRVTAVYRMMAFIAMPLGASGIGLLSHAVGLQASYVIGGVLLLVTAALAVRPLAEMPGRSRAAPLPAD</sequence>
<comment type="caution">
    <text evidence="9">The sequence shown here is derived from an EMBL/GenBank/DDBJ whole genome shotgun (WGS) entry which is preliminary data.</text>
</comment>
<evidence type="ECO:0000256" key="6">
    <source>
        <dbReference type="ARBA" id="ARBA00023136"/>
    </source>
</evidence>
<feature type="transmembrane region" description="Helical" evidence="7">
    <location>
        <begin position="79"/>
        <end position="97"/>
    </location>
</feature>
<feature type="transmembrane region" description="Helical" evidence="7">
    <location>
        <begin position="103"/>
        <end position="125"/>
    </location>
</feature>
<accession>A0A2A9CUY5</accession>
<feature type="transmembrane region" description="Helical" evidence="7">
    <location>
        <begin position="169"/>
        <end position="186"/>
    </location>
</feature>
<name>A0A2A9CUY5_9ACTN</name>
<dbReference type="InterPro" id="IPR036259">
    <property type="entry name" value="MFS_trans_sf"/>
</dbReference>
<evidence type="ECO:0000313" key="9">
    <source>
        <dbReference type="EMBL" id="PFG18247.1"/>
    </source>
</evidence>
<gene>
    <name evidence="9" type="ORF">ATK74_2831</name>
</gene>
<dbReference type="GO" id="GO:0022857">
    <property type="term" value="F:transmembrane transporter activity"/>
    <property type="evidence" value="ECO:0007669"/>
    <property type="project" value="InterPro"/>
</dbReference>
<dbReference type="Proteomes" id="UP000226079">
    <property type="component" value="Unassembled WGS sequence"/>
</dbReference>
<evidence type="ECO:0000256" key="3">
    <source>
        <dbReference type="ARBA" id="ARBA00022475"/>
    </source>
</evidence>
<dbReference type="SUPFAM" id="SSF103473">
    <property type="entry name" value="MFS general substrate transporter"/>
    <property type="match status" value="1"/>
</dbReference>
<evidence type="ECO:0000313" key="10">
    <source>
        <dbReference type="Proteomes" id="UP000226079"/>
    </source>
</evidence>
<proteinExistence type="predicted"/>
<feature type="transmembrane region" description="Helical" evidence="7">
    <location>
        <begin position="222"/>
        <end position="245"/>
    </location>
</feature>
<keyword evidence="6 7" id="KW-0472">Membrane</keyword>
<keyword evidence="2" id="KW-0813">Transport</keyword>